<reference evidence="2" key="1">
    <citation type="submission" date="2023-05" db="EMBL/GenBank/DDBJ databases">
        <authorList>
            <person name="Huff M."/>
        </authorList>
    </citation>
    <scope>NUCLEOTIDE SEQUENCE</scope>
</reference>
<feature type="compositionally biased region" description="Basic and acidic residues" evidence="1">
    <location>
        <begin position="165"/>
        <end position="178"/>
    </location>
</feature>
<sequence>MKFHYFYFYKRGLEIKRCIWQGIFSFLSREGQPERVEGTEAVEVLRVGQETPCSLTGGEDLVEPMNGLVPQMINLKENGSLEQRNCNEKGSKAEQKAKKKQVDEDISKLSTKLKERHVEELASTGYSSAAENGRGNLDNLVKAIAGVSITNQAYHSKPSKGSSGVRKDLNRKLPENKEHKKSRARC</sequence>
<evidence type="ECO:0000313" key="3">
    <source>
        <dbReference type="Proteomes" id="UP000834106"/>
    </source>
</evidence>
<dbReference type="AlphaFoldDB" id="A0AAD2ECB5"/>
<proteinExistence type="predicted"/>
<feature type="compositionally biased region" description="Polar residues" evidence="1">
    <location>
        <begin position="149"/>
        <end position="162"/>
    </location>
</feature>
<keyword evidence="3" id="KW-1185">Reference proteome</keyword>
<protein>
    <submittedName>
        <fullName evidence="2">Uncharacterized protein</fullName>
    </submittedName>
</protein>
<accession>A0AAD2ECB5</accession>
<evidence type="ECO:0000313" key="2">
    <source>
        <dbReference type="EMBL" id="CAI9782771.1"/>
    </source>
</evidence>
<name>A0AAD2ECB5_9LAMI</name>
<feature type="region of interest" description="Disordered" evidence="1">
    <location>
        <begin position="149"/>
        <end position="186"/>
    </location>
</feature>
<dbReference type="EMBL" id="OU503054">
    <property type="protein sequence ID" value="CAI9782771.1"/>
    <property type="molecule type" value="Genomic_DNA"/>
</dbReference>
<feature type="region of interest" description="Disordered" evidence="1">
    <location>
        <begin position="85"/>
        <end position="104"/>
    </location>
</feature>
<evidence type="ECO:0000256" key="1">
    <source>
        <dbReference type="SAM" id="MobiDB-lite"/>
    </source>
</evidence>
<organism evidence="2 3">
    <name type="scientific">Fraxinus pennsylvanica</name>
    <dbReference type="NCBI Taxonomy" id="56036"/>
    <lineage>
        <taxon>Eukaryota</taxon>
        <taxon>Viridiplantae</taxon>
        <taxon>Streptophyta</taxon>
        <taxon>Embryophyta</taxon>
        <taxon>Tracheophyta</taxon>
        <taxon>Spermatophyta</taxon>
        <taxon>Magnoliopsida</taxon>
        <taxon>eudicotyledons</taxon>
        <taxon>Gunneridae</taxon>
        <taxon>Pentapetalae</taxon>
        <taxon>asterids</taxon>
        <taxon>lamiids</taxon>
        <taxon>Lamiales</taxon>
        <taxon>Oleaceae</taxon>
        <taxon>Oleeae</taxon>
        <taxon>Fraxinus</taxon>
    </lineage>
</organism>
<gene>
    <name evidence="2" type="ORF">FPE_LOCUS30201</name>
</gene>
<dbReference type="Proteomes" id="UP000834106">
    <property type="component" value="Chromosome 19"/>
</dbReference>